<dbReference type="Gene3D" id="2.40.50.580">
    <property type="match status" value="1"/>
</dbReference>
<dbReference type="PANTHER" id="PTHR30545:SF2">
    <property type="entry name" value="SUGAR FERMENTATION STIMULATION PROTEIN A"/>
    <property type="match status" value="1"/>
</dbReference>
<comment type="similarity">
    <text evidence="1">Belongs to the SfsA family.</text>
</comment>
<dbReference type="STRING" id="1121919.SAMN02745975_00090"/>
<dbReference type="Pfam" id="PF17746">
    <property type="entry name" value="SfsA_N"/>
    <property type="match status" value="1"/>
</dbReference>
<dbReference type="GO" id="GO:0003677">
    <property type="term" value="F:DNA binding"/>
    <property type="evidence" value="ECO:0007669"/>
    <property type="project" value="InterPro"/>
</dbReference>
<evidence type="ECO:0000259" key="2">
    <source>
        <dbReference type="Pfam" id="PF03749"/>
    </source>
</evidence>
<sequence>MHERLGGFKLKIRIQGELKEARFIKRLNRFIGEIFIDGDIQKTHIANTGRMRELLTEGARIVVRQVQDKKRKTAYDLLMVYKEDVLVSIDSKLPNILLEKGFESNSIPAFKDYTSVKKEVTFGKSRFDLLIHRQRDAAFIEAKCVTYVREDHVASFPDAPTERGRKHVLELMEALQAGMRGAVYFIVQREDAIAFTPNRMMDPHFADAVVEAYHAGVEFYAYICKVAPGEIQIYKEIPIFFT</sequence>
<feature type="domain" description="SfsA N-terminal OB" evidence="3">
    <location>
        <begin position="24"/>
        <end position="89"/>
    </location>
</feature>
<accession>A0A1M6BXD2</accession>
<dbReference type="Pfam" id="PF03749">
    <property type="entry name" value="SfsA"/>
    <property type="match status" value="1"/>
</dbReference>
<evidence type="ECO:0000259" key="3">
    <source>
        <dbReference type="Pfam" id="PF17746"/>
    </source>
</evidence>
<dbReference type="InterPro" id="IPR041465">
    <property type="entry name" value="SfsA_N"/>
</dbReference>
<evidence type="ECO:0000256" key="1">
    <source>
        <dbReference type="HAMAP-Rule" id="MF_00095"/>
    </source>
</evidence>
<organism evidence="4 5">
    <name type="scientific">Geosporobacter subterraneus DSM 17957</name>
    <dbReference type="NCBI Taxonomy" id="1121919"/>
    <lineage>
        <taxon>Bacteria</taxon>
        <taxon>Bacillati</taxon>
        <taxon>Bacillota</taxon>
        <taxon>Clostridia</taxon>
        <taxon>Peptostreptococcales</taxon>
        <taxon>Thermotaleaceae</taxon>
        <taxon>Geosporobacter</taxon>
    </lineage>
</organism>
<dbReference type="Gene3D" id="3.40.1350.60">
    <property type="match status" value="1"/>
</dbReference>
<evidence type="ECO:0000313" key="5">
    <source>
        <dbReference type="Proteomes" id="UP000184536"/>
    </source>
</evidence>
<dbReference type="PANTHER" id="PTHR30545">
    <property type="entry name" value="SUGAR FERMENTATION STIMULATION PROTEIN A"/>
    <property type="match status" value="1"/>
</dbReference>
<reference evidence="5" key="1">
    <citation type="submission" date="2016-11" db="EMBL/GenBank/DDBJ databases">
        <authorList>
            <person name="Varghese N."/>
            <person name="Submissions S."/>
        </authorList>
    </citation>
    <scope>NUCLEOTIDE SEQUENCE [LARGE SCALE GENOMIC DNA]</scope>
    <source>
        <strain evidence="5">DSM 17957</strain>
    </source>
</reference>
<name>A0A1M6BXD2_9FIRM</name>
<dbReference type="Proteomes" id="UP000184536">
    <property type="component" value="Unassembled WGS sequence"/>
</dbReference>
<dbReference type="HAMAP" id="MF_00095">
    <property type="entry name" value="SfsA"/>
    <property type="match status" value="1"/>
</dbReference>
<evidence type="ECO:0000313" key="4">
    <source>
        <dbReference type="EMBL" id="SHI53390.1"/>
    </source>
</evidence>
<dbReference type="EMBL" id="FQZV01000003">
    <property type="protein sequence ID" value="SHI53390.1"/>
    <property type="molecule type" value="Genomic_DNA"/>
</dbReference>
<dbReference type="CDD" id="cd22359">
    <property type="entry name" value="SfsA-like_bacterial"/>
    <property type="match status" value="1"/>
</dbReference>
<dbReference type="NCBIfam" id="TIGR00230">
    <property type="entry name" value="sfsA"/>
    <property type="match status" value="1"/>
</dbReference>
<dbReference type="AlphaFoldDB" id="A0A1M6BXD2"/>
<gene>
    <name evidence="1" type="primary">sfsA</name>
    <name evidence="4" type="ORF">SAMN02745975_00090</name>
</gene>
<dbReference type="InterPro" id="IPR040452">
    <property type="entry name" value="SfsA_C"/>
</dbReference>
<feature type="domain" description="Sugar fermentation stimulation protein C-terminal" evidence="2">
    <location>
        <begin position="93"/>
        <end position="228"/>
    </location>
</feature>
<keyword evidence="5" id="KW-1185">Reference proteome</keyword>
<dbReference type="InterPro" id="IPR005224">
    <property type="entry name" value="SfsA"/>
</dbReference>
<proteinExistence type="inferred from homology"/>
<protein>
    <recommendedName>
        <fullName evidence="1">Sugar fermentation stimulation protein homolog</fullName>
    </recommendedName>
</protein>